<dbReference type="EMBL" id="DVFJ01000011">
    <property type="protein sequence ID" value="HIQ71366.1"/>
    <property type="molecule type" value="Genomic_DNA"/>
</dbReference>
<evidence type="ECO:0000256" key="1">
    <source>
        <dbReference type="SAM" id="Phobius"/>
    </source>
</evidence>
<feature type="transmembrane region" description="Helical" evidence="1">
    <location>
        <begin position="342"/>
        <end position="358"/>
    </location>
</feature>
<feature type="transmembrane region" description="Helical" evidence="1">
    <location>
        <begin position="403"/>
        <end position="423"/>
    </location>
</feature>
<keyword evidence="1" id="KW-1133">Transmembrane helix</keyword>
<feature type="transmembrane region" description="Helical" evidence="1">
    <location>
        <begin position="128"/>
        <end position="150"/>
    </location>
</feature>
<feature type="transmembrane region" description="Helical" evidence="1">
    <location>
        <begin position="156"/>
        <end position="181"/>
    </location>
</feature>
<name>A0A9D0Z8W1_9FIRM</name>
<evidence type="ECO:0000313" key="3">
    <source>
        <dbReference type="Proteomes" id="UP000886887"/>
    </source>
</evidence>
<gene>
    <name evidence="2" type="ORF">IAB73_04040</name>
</gene>
<feature type="transmembrane region" description="Helical" evidence="1">
    <location>
        <begin position="44"/>
        <end position="67"/>
    </location>
</feature>
<organism evidence="2 3">
    <name type="scientific">Candidatus Onthenecus intestinigallinarum</name>
    <dbReference type="NCBI Taxonomy" id="2840875"/>
    <lineage>
        <taxon>Bacteria</taxon>
        <taxon>Bacillati</taxon>
        <taxon>Bacillota</taxon>
        <taxon>Clostridia</taxon>
        <taxon>Eubacteriales</taxon>
        <taxon>Candidatus Onthenecus</taxon>
    </lineage>
</organism>
<feature type="transmembrane region" description="Helical" evidence="1">
    <location>
        <begin position="429"/>
        <end position="453"/>
    </location>
</feature>
<feature type="transmembrane region" description="Helical" evidence="1">
    <location>
        <begin position="87"/>
        <end position="107"/>
    </location>
</feature>
<dbReference type="AlphaFoldDB" id="A0A9D0Z8W1"/>
<reference evidence="2" key="2">
    <citation type="journal article" date="2021" name="PeerJ">
        <title>Extensive microbial diversity within the chicken gut microbiome revealed by metagenomics and culture.</title>
        <authorList>
            <person name="Gilroy R."/>
            <person name="Ravi A."/>
            <person name="Getino M."/>
            <person name="Pursley I."/>
            <person name="Horton D.L."/>
            <person name="Alikhan N.F."/>
            <person name="Baker D."/>
            <person name="Gharbi K."/>
            <person name="Hall N."/>
            <person name="Watson M."/>
            <person name="Adriaenssens E.M."/>
            <person name="Foster-Nyarko E."/>
            <person name="Jarju S."/>
            <person name="Secka A."/>
            <person name="Antonio M."/>
            <person name="Oren A."/>
            <person name="Chaudhuri R.R."/>
            <person name="La Ragione R."/>
            <person name="Hildebrand F."/>
            <person name="Pallen M.J."/>
        </authorList>
    </citation>
    <scope>NUCLEOTIDE SEQUENCE</scope>
    <source>
        <strain evidence="2">ChiSxjej2B14-6234</strain>
    </source>
</reference>
<keyword evidence="1" id="KW-0812">Transmembrane</keyword>
<sequence length="522" mass="58181">MYKTLRISFALRSAYHVNAILYALRQLPLVKRLLPASLYGSRPLNALANLLSLLWELATFFLGKLLYFLTMIWGASLLLPDAPAGAAFLHILLLLTCIGAFTNTNLFDPSREKYYAIFLLRMDAREYALIHYGYALLKVVVGFLPFTLFFGLTKGLPVWVCLMLPFSIAGAKLAVAGLSMLDYERRGLAYNENSLGLTLWTCMTVILLLAYGLPALGLVLPAGAYVALFALFLPLGGLGLCKALTFGAYRALYQQLLFQAARQTEDVQARTRRLSERSITADTSIVSRRHGFEYFNELFVKRHRRVLWMPAARIALASIALVLIALPVLASMPQARARVNDLLTRSLPYFVFIMYAVNRGTSFTRSLFMNCDHSLLTYGFYKQPRMVLRLFAIRLREIVKVNLLPASVIGAGACLLLLCSGGAAPLDYAVYLVSLPCLSVFFSVHYLTLYYLLQPFNAATEMKSAAYQLALSATYLACFACMRLKVDALPFGLACIAFCLLYCALACALVYRLAPRTFRLRA</sequence>
<feature type="transmembrane region" description="Helical" evidence="1">
    <location>
        <begin position="225"/>
        <end position="249"/>
    </location>
</feature>
<feature type="transmembrane region" description="Helical" evidence="1">
    <location>
        <begin position="311"/>
        <end position="330"/>
    </location>
</feature>
<feature type="transmembrane region" description="Helical" evidence="1">
    <location>
        <begin position="491"/>
        <end position="511"/>
    </location>
</feature>
<accession>A0A9D0Z8W1</accession>
<dbReference type="Proteomes" id="UP000886887">
    <property type="component" value="Unassembled WGS sequence"/>
</dbReference>
<feature type="transmembrane region" description="Helical" evidence="1">
    <location>
        <begin position="193"/>
        <end position="213"/>
    </location>
</feature>
<feature type="transmembrane region" description="Helical" evidence="1">
    <location>
        <begin position="465"/>
        <end position="485"/>
    </location>
</feature>
<reference evidence="2" key="1">
    <citation type="submission" date="2020-10" db="EMBL/GenBank/DDBJ databases">
        <authorList>
            <person name="Gilroy R."/>
        </authorList>
    </citation>
    <scope>NUCLEOTIDE SEQUENCE</scope>
    <source>
        <strain evidence="2">ChiSxjej2B14-6234</strain>
    </source>
</reference>
<comment type="caution">
    <text evidence="2">The sequence shown here is derived from an EMBL/GenBank/DDBJ whole genome shotgun (WGS) entry which is preliminary data.</text>
</comment>
<keyword evidence="1" id="KW-0472">Membrane</keyword>
<evidence type="ECO:0000313" key="2">
    <source>
        <dbReference type="EMBL" id="HIQ71366.1"/>
    </source>
</evidence>
<protein>
    <submittedName>
        <fullName evidence="2">Uncharacterized protein</fullName>
    </submittedName>
</protein>
<proteinExistence type="predicted"/>